<proteinExistence type="inferred from homology"/>
<evidence type="ECO:0000256" key="4">
    <source>
        <dbReference type="ARBA" id="ARBA00007439"/>
    </source>
</evidence>
<reference evidence="8 9" key="1">
    <citation type="submission" date="2018-11" db="EMBL/GenBank/DDBJ databases">
        <title>Genome sequencing of Lachnoanaerobaculum sp. KCOM 2030 (= ChDC B114).</title>
        <authorList>
            <person name="Kook J.-K."/>
            <person name="Park S.-N."/>
            <person name="Lim Y.K."/>
        </authorList>
    </citation>
    <scope>NUCLEOTIDE SEQUENCE [LARGE SCALE GENOMIC DNA]</scope>
    <source>
        <strain evidence="8 9">KCOM 2030</strain>
    </source>
</reference>
<dbReference type="PANTHER" id="PTHR36204">
    <property type="entry name" value="N-ACETYLMANNOSAMINE-6-PHOSPHATE 2-EPIMERASE-RELATED"/>
    <property type="match status" value="1"/>
</dbReference>
<dbReference type="PANTHER" id="PTHR36204:SF1">
    <property type="entry name" value="N-ACETYLMANNOSAMINE-6-PHOSPHATE 2-EPIMERASE-RELATED"/>
    <property type="match status" value="1"/>
</dbReference>
<evidence type="ECO:0000256" key="2">
    <source>
        <dbReference type="ARBA" id="ARBA00002147"/>
    </source>
</evidence>
<dbReference type="HAMAP" id="MF_01235">
    <property type="entry name" value="ManNAc6P_epimer"/>
    <property type="match status" value="1"/>
</dbReference>
<evidence type="ECO:0000256" key="5">
    <source>
        <dbReference type="ARBA" id="ARBA00023235"/>
    </source>
</evidence>
<dbReference type="GO" id="GO:0019262">
    <property type="term" value="P:N-acetylneuraminate catabolic process"/>
    <property type="evidence" value="ECO:0007669"/>
    <property type="project" value="UniProtKB-UniRule"/>
</dbReference>
<comment type="function">
    <text evidence="2 7">Converts N-acetylmannosamine-6-phosphate (ManNAc-6-P) to N-acetylglucosamine-6-phosphate (GlcNAc-6-P).</text>
</comment>
<dbReference type="SUPFAM" id="SSF51366">
    <property type="entry name" value="Ribulose-phoshate binding barrel"/>
    <property type="match status" value="1"/>
</dbReference>
<evidence type="ECO:0000256" key="7">
    <source>
        <dbReference type="HAMAP-Rule" id="MF_01235"/>
    </source>
</evidence>
<name>A0A3P3QUB6_9FIRM</name>
<dbReference type="AlphaFoldDB" id="A0A3P3QUB6"/>
<evidence type="ECO:0000313" key="9">
    <source>
        <dbReference type="Proteomes" id="UP000272490"/>
    </source>
</evidence>
<dbReference type="EMBL" id="RRCO01000005">
    <property type="protein sequence ID" value="RRJ24836.1"/>
    <property type="molecule type" value="Genomic_DNA"/>
</dbReference>
<dbReference type="InterPro" id="IPR013785">
    <property type="entry name" value="Aldolase_TIM"/>
</dbReference>
<dbReference type="CDD" id="cd04729">
    <property type="entry name" value="NanE"/>
    <property type="match status" value="1"/>
</dbReference>
<dbReference type="InterPro" id="IPR011060">
    <property type="entry name" value="RibuloseP-bd_barrel"/>
</dbReference>
<sequence length="231" mass="25628">MNDRIKNLKGKLIVSCQALENEPLHSDFIMGRMALAAKMGGACGIRANTVVDIKEIQKQVDLPIIGIIKKDYDDSEIYITPTMDEVDALVEAGVDIIALDATSRLRPGKKSLKEFFGEVIAKYPDKLFMADCSTEEEAIFADELGFDFIGTTMVGYTKESEGLRIEENDFEILRNILAKVKHKVIAEGNINTPEKCRRVIELGAFSVVVGSIITRPQLITKEFSKALEQVV</sequence>
<comment type="caution">
    <text evidence="8">The sequence shown here is derived from an EMBL/GenBank/DDBJ whole genome shotgun (WGS) entry which is preliminary data.</text>
</comment>
<evidence type="ECO:0000256" key="1">
    <source>
        <dbReference type="ARBA" id="ARBA00000056"/>
    </source>
</evidence>
<dbReference type="Pfam" id="PF04131">
    <property type="entry name" value="NanE"/>
    <property type="match status" value="1"/>
</dbReference>
<accession>A0A3P3QUB6</accession>
<evidence type="ECO:0000313" key="8">
    <source>
        <dbReference type="EMBL" id="RRJ24836.1"/>
    </source>
</evidence>
<evidence type="ECO:0000256" key="3">
    <source>
        <dbReference type="ARBA" id="ARBA00005081"/>
    </source>
</evidence>
<comment type="catalytic activity">
    <reaction evidence="1 7">
        <text>an N-acyl-D-glucosamine 6-phosphate = an N-acyl-D-mannosamine 6-phosphate</text>
        <dbReference type="Rhea" id="RHEA:23932"/>
        <dbReference type="ChEBI" id="CHEBI:57599"/>
        <dbReference type="ChEBI" id="CHEBI:57666"/>
        <dbReference type="EC" id="5.1.3.9"/>
    </reaction>
</comment>
<dbReference type="EC" id="5.1.3.9" evidence="7"/>
<dbReference type="GO" id="GO:0006053">
    <property type="term" value="P:N-acetylmannosamine catabolic process"/>
    <property type="evidence" value="ECO:0007669"/>
    <property type="project" value="TreeGrafter"/>
</dbReference>
<dbReference type="NCBIfam" id="NF002231">
    <property type="entry name" value="PRK01130.1"/>
    <property type="match status" value="1"/>
</dbReference>
<keyword evidence="9" id="KW-1185">Reference proteome</keyword>
<dbReference type="InterPro" id="IPR007260">
    <property type="entry name" value="NanE"/>
</dbReference>
<dbReference type="FunFam" id="3.20.20.70:FF:000035">
    <property type="entry name" value="Putative N-acetylmannosamine-6-phosphate 2-epimerase"/>
    <property type="match status" value="1"/>
</dbReference>
<dbReference type="Gene3D" id="3.20.20.70">
    <property type="entry name" value="Aldolase class I"/>
    <property type="match status" value="1"/>
</dbReference>
<gene>
    <name evidence="7" type="primary">nanE</name>
    <name evidence="8" type="ORF">EHV10_11240</name>
</gene>
<comment type="similarity">
    <text evidence="4 7">Belongs to the NanE family.</text>
</comment>
<keyword evidence="5 7" id="KW-0413">Isomerase</keyword>
<keyword evidence="6 7" id="KW-0119">Carbohydrate metabolism</keyword>
<dbReference type="RefSeq" id="WP_128674717.1">
    <property type="nucleotide sequence ID" value="NZ_RRCO01000005.1"/>
</dbReference>
<evidence type="ECO:0000256" key="6">
    <source>
        <dbReference type="ARBA" id="ARBA00023277"/>
    </source>
</evidence>
<dbReference type="OrthoDB" id="9781704at2"/>
<dbReference type="Proteomes" id="UP000272490">
    <property type="component" value="Unassembled WGS sequence"/>
</dbReference>
<dbReference type="GO" id="GO:0005829">
    <property type="term" value="C:cytosol"/>
    <property type="evidence" value="ECO:0007669"/>
    <property type="project" value="TreeGrafter"/>
</dbReference>
<organism evidence="8 9">
    <name type="scientific">Lachnoanaerobaculum gingivalis</name>
    <dbReference type="NCBI Taxonomy" id="2490855"/>
    <lineage>
        <taxon>Bacteria</taxon>
        <taxon>Bacillati</taxon>
        <taxon>Bacillota</taxon>
        <taxon>Clostridia</taxon>
        <taxon>Lachnospirales</taxon>
        <taxon>Lachnospiraceae</taxon>
        <taxon>Lachnoanaerobaculum</taxon>
    </lineage>
</organism>
<comment type="pathway">
    <text evidence="3 7">Amino-sugar metabolism; N-acetylneuraminate degradation; D-fructose 6-phosphate from N-acetylneuraminate: step 3/5.</text>
</comment>
<dbReference type="UniPathway" id="UPA00629">
    <property type="reaction ID" value="UER00682"/>
</dbReference>
<dbReference type="GO" id="GO:0047465">
    <property type="term" value="F:N-acylglucosamine-6-phosphate 2-epimerase activity"/>
    <property type="evidence" value="ECO:0007669"/>
    <property type="project" value="UniProtKB-EC"/>
</dbReference>
<protein>
    <recommendedName>
        <fullName evidence="7">Putative N-acetylmannosamine-6-phosphate 2-epimerase</fullName>
        <ecNumber evidence="7">5.1.3.9</ecNumber>
    </recommendedName>
    <alternativeName>
        <fullName evidence="7">ManNAc-6-P epimerase</fullName>
    </alternativeName>
</protein>
<dbReference type="GO" id="GO:0005975">
    <property type="term" value="P:carbohydrate metabolic process"/>
    <property type="evidence" value="ECO:0007669"/>
    <property type="project" value="UniProtKB-UniRule"/>
</dbReference>